<dbReference type="eggNOG" id="COG0438">
    <property type="taxonomic scope" value="Bacteria"/>
</dbReference>
<dbReference type="Gene3D" id="3.40.50.2000">
    <property type="entry name" value="Glycogen Phosphorylase B"/>
    <property type="match status" value="2"/>
</dbReference>
<organism evidence="2 3">
    <name type="scientific">Rhizobium mesoamericanum STM3625</name>
    <dbReference type="NCBI Taxonomy" id="1211777"/>
    <lineage>
        <taxon>Bacteria</taxon>
        <taxon>Pseudomonadati</taxon>
        <taxon>Pseudomonadota</taxon>
        <taxon>Alphaproteobacteria</taxon>
        <taxon>Hyphomicrobiales</taxon>
        <taxon>Rhizobiaceae</taxon>
        <taxon>Rhizobium/Agrobacterium group</taxon>
        <taxon>Rhizobium</taxon>
    </lineage>
</organism>
<comment type="caution">
    <text evidence="2">The sequence shown here is derived from an EMBL/GenBank/DDBJ whole genome shotgun (WGS) entry which is preliminary data.</text>
</comment>
<gene>
    <name evidence="2" type="ORF">BN77_p10566</name>
</gene>
<evidence type="ECO:0000313" key="3">
    <source>
        <dbReference type="Proteomes" id="UP000009319"/>
    </source>
</evidence>
<dbReference type="STRING" id="1211777.BN77_p10566"/>
<reference evidence="2 3" key="1">
    <citation type="journal article" date="2013" name="Genome Announc.">
        <title>Draft Genome Sequence of Rhizobium mesoamericanum STM3625, a Nitrogen-Fixing Symbiont of Mimosa pudica Isolated in French Guiana (South America).</title>
        <authorList>
            <person name="Moulin L."/>
            <person name="Mornico D."/>
            <person name="Melkonian R."/>
            <person name="Klonowska A."/>
        </authorList>
    </citation>
    <scope>NUCLEOTIDE SEQUENCE [LARGE SCALE GENOMIC DNA]</scope>
    <source>
        <strain evidence="2 3">STM3625</strain>
    </source>
</reference>
<keyword evidence="2" id="KW-0808">Transferase</keyword>
<name>K0Q663_9HYPH</name>
<dbReference type="Pfam" id="PF13439">
    <property type="entry name" value="Glyco_transf_4"/>
    <property type="match status" value="1"/>
</dbReference>
<proteinExistence type="predicted"/>
<dbReference type="Proteomes" id="UP000009319">
    <property type="component" value="Unassembled WGS sequence"/>
</dbReference>
<evidence type="ECO:0000259" key="1">
    <source>
        <dbReference type="Pfam" id="PF13439"/>
    </source>
</evidence>
<feature type="domain" description="Glycosyltransferase subfamily 4-like N-terminal" evidence="1">
    <location>
        <begin position="12"/>
        <end position="94"/>
    </location>
</feature>
<sequence>MNILVYPHELAMGGSQINAIELAAAVRDRGHNVTITAPDGVLSSMIRQLGLDYVPIPRAPYFPSVATAFQLSALARRIDADLIHTYEWRPAIECTFGPHFFAGTRMLATVLSMDISHLFPRHVSLIVGTQQLAQTRPAQKIWVLEPPIDDERNKTRDVIAARSRWGFHDDEIVVCVICRLTTDLEKVQGVLEAIDVVGSMASSFKLRLIVAGDGAGKADVDTAAASVNCRHGREIITVTGELLEPDAVYEASDIVLGMGSSALKGMAFSKPLIVQGTAGFWRLFDEQSVNLFLYQGLFGHGGGGRVELRSILEKLAVDKDRRTILGNFGRSVIEERFSLDFMADRLIEIYQQTVSEKQPLDKRLGSMSRTLFDVAKFRAKMEWHALRYAVRGRSV</sequence>
<dbReference type="RefSeq" id="WP_007536476.1">
    <property type="nucleotide sequence ID" value="NZ_HF536773.1"/>
</dbReference>
<dbReference type="EMBL" id="CANI01000043">
    <property type="protein sequence ID" value="CCM79309.1"/>
    <property type="molecule type" value="Genomic_DNA"/>
</dbReference>
<keyword evidence="3" id="KW-1185">Reference proteome</keyword>
<accession>K0Q663</accession>
<dbReference type="InterPro" id="IPR028098">
    <property type="entry name" value="Glyco_trans_4-like_N"/>
</dbReference>
<dbReference type="SUPFAM" id="SSF53756">
    <property type="entry name" value="UDP-Glycosyltransferase/glycogen phosphorylase"/>
    <property type="match status" value="1"/>
</dbReference>
<dbReference type="HOGENOM" id="CLU_665448_0_0_5"/>
<dbReference type="GO" id="GO:0016740">
    <property type="term" value="F:transferase activity"/>
    <property type="evidence" value="ECO:0007669"/>
    <property type="project" value="UniProtKB-KW"/>
</dbReference>
<evidence type="ECO:0000313" key="2">
    <source>
        <dbReference type="EMBL" id="CCM79309.1"/>
    </source>
</evidence>
<protein>
    <submittedName>
        <fullName evidence="2">Glycosyl transferase group 1</fullName>
    </submittedName>
</protein>
<dbReference type="AlphaFoldDB" id="K0Q663"/>